<keyword evidence="4 6" id="KW-0472">Membrane</keyword>
<evidence type="ECO:0000259" key="7">
    <source>
        <dbReference type="Pfam" id="PF00999"/>
    </source>
</evidence>
<dbReference type="Pfam" id="PF00999">
    <property type="entry name" value="Na_H_Exchanger"/>
    <property type="match status" value="1"/>
</dbReference>
<feature type="domain" description="Cation/H+ exchanger transmembrane" evidence="7">
    <location>
        <begin position="33"/>
        <end position="454"/>
    </location>
</feature>
<keyword evidence="9" id="KW-1185">Reference proteome</keyword>
<feature type="transmembrane region" description="Helical" evidence="6">
    <location>
        <begin position="435"/>
        <end position="460"/>
    </location>
</feature>
<sequence length="504" mass="55540">MMQGTDNSPFVLRIEATPPHLTYLLLSTFLISYVLFTNFLRNRLHLSEPPIALLVGILLGPQVLRWLTPNFCDGKGCGSEGRGGWGWGDGTVQELTRVIVGIQVFAVGVELPKRYARRHWKSVAMLLGPVMTFGWVVCAVFAKYIFETSWSTALIISACLTPTDPVLAASILSNSQFSTRVPKRLKDMLSAESGCNDGVSFPFLYIGLFLLTQHTIGDAFKDWFLITILWQCAFGVFIGLVIGTTFNWVLRFSHSRGYIDNAGFTVFYLLLAIFCVGVGSTLDSDDFLVAFGGGYGFARDGWFAKKTKEAHLPNIIDLLLNSSMFVYVGTILPFESYSNTYLTPWITVPRLLGFLALVLLFRRIPIVLATYKFIPDIRTFREAIFCGHFGPMGLGALFLAIEGRAVLETGSSTPDDHPPEYSPPLTDRQKGIETIFPVVSFIVLGSTLVHGLSVLALSLASHLVRHEKHRAQIPAAETDPLTGMEHEDGDGGSATDTEDEHGQP</sequence>
<dbReference type="GeneID" id="35431544"/>
<evidence type="ECO:0000256" key="5">
    <source>
        <dbReference type="SAM" id="MobiDB-lite"/>
    </source>
</evidence>
<feature type="transmembrane region" description="Helical" evidence="6">
    <location>
        <begin position="194"/>
        <end position="211"/>
    </location>
</feature>
<feature type="transmembrane region" description="Helical" evidence="6">
    <location>
        <begin position="152"/>
        <end position="173"/>
    </location>
</feature>
<feature type="transmembrane region" description="Helical" evidence="6">
    <location>
        <begin position="123"/>
        <end position="146"/>
    </location>
</feature>
<protein>
    <recommendedName>
        <fullName evidence="7">Cation/H+ exchanger transmembrane domain-containing protein</fullName>
    </recommendedName>
</protein>
<feature type="transmembrane region" description="Helical" evidence="6">
    <location>
        <begin position="223"/>
        <end position="250"/>
    </location>
</feature>
<evidence type="ECO:0000256" key="2">
    <source>
        <dbReference type="ARBA" id="ARBA00022692"/>
    </source>
</evidence>
<dbReference type="InterPro" id="IPR006153">
    <property type="entry name" value="Cation/H_exchanger_TM"/>
</dbReference>
<dbReference type="EMBL" id="CP134188">
    <property type="protein sequence ID" value="WPB03707.1"/>
    <property type="molecule type" value="Genomic_DNA"/>
</dbReference>
<keyword evidence="3 6" id="KW-1133">Transmembrane helix</keyword>
<accession>A0ABZ0NW73</accession>
<dbReference type="RefSeq" id="XP_023448984.2">
    <property type="nucleotide sequence ID" value="XM_023600483.2"/>
</dbReference>
<comment type="subcellular location">
    <subcellularLocation>
        <location evidence="1">Membrane</location>
        <topology evidence="1">Multi-pass membrane protein</topology>
    </subcellularLocation>
</comment>
<dbReference type="PANTHER" id="PTHR31382">
    <property type="entry name" value="NA(+)/H(+) ANTIPORTER"/>
    <property type="match status" value="1"/>
</dbReference>
<feature type="transmembrane region" description="Helical" evidence="6">
    <location>
        <begin position="383"/>
        <end position="401"/>
    </location>
</feature>
<name>A0ABZ0NW73_CERBT</name>
<organism evidence="8 9">
    <name type="scientific">Cercospora beticola</name>
    <name type="common">Sugarbeet leaf spot fungus</name>
    <dbReference type="NCBI Taxonomy" id="122368"/>
    <lineage>
        <taxon>Eukaryota</taxon>
        <taxon>Fungi</taxon>
        <taxon>Dikarya</taxon>
        <taxon>Ascomycota</taxon>
        <taxon>Pezizomycotina</taxon>
        <taxon>Dothideomycetes</taxon>
        <taxon>Dothideomycetidae</taxon>
        <taxon>Mycosphaerellales</taxon>
        <taxon>Mycosphaerellaceae</taxon>
        <taxon>Cercospora</taxon>
    </lineage>
</organism>
<evidence type="ECO:0000313" key="9">
    <source>
        <dbReference type="Proteomes" id="UP001302367"/>
    </source>
</evidence>
<dbReference type="Gene3D" id="1.20.1530.20">
    <property type="match status" value="1"/>
</dbReference>
<evidence type="ECO:0000256" key="1">
    <source>
        <dbReference type="ARBA" id="ARBA00004141"/>
    </source>
</evidence>
<feature type="region of interest" description="Disordered" evidence="5">
    <location>
        <begin position="471"/>
        <end position="504"/>
    </location>
</feature>
<evidence type="ECO:0000313" key="8">
    <source>
        <dbReference type="EMBL" id="WPB03707.1"/>
    </source>
</evidence>
<dbReference type="PANTHER" id="PTHR31382:SF2">
    <property type="entry name" value="CATION_H+ EXCHANGER DOMAIN-CONTAINING PROTEIN"/>
    <property type="match status" value="1"/>
</dbReference>
<evidence type="ECO:0000256" key="4">
    <source>
        <dbReference type="ARBA" id="ARBA00023136"/>
    </source>
</evidence>
<dbReference type="Proteomes" id="UP001302367">
    <property type="component" value="Chromosome 5"/>
</dbReference>
<evidence type="ECO:0000256" key="6">
    <source>
        <dbReference type="SAM" id="Phobius"/>
    </source>
</evidence>
<keyword evidence="2 6" id="KW-0812">Transmembrane</keyword>
<proteinExistence type="predicted"/>
<feature type="transmembrane region" description="Helical" evidence="6">
    <location>
        <begin position="262"/>
        <end position="281"/>
    </location>
</feature>
<evidence type="ECO:0000256" key="3">
    <source>
        <dbReference type="ARBA" id="ARBA00022989"/>
    </source>
</evidence>
<reference evidence="8 9" key="1">
    <citation type="submission" date="2023-09" db="EMBL/GenBank/DDBJ databases">
        <title>Complete-Gapless Cercospora beticola genome.</title>
        <authorList>
            <person name="Wyatt N.A."/>
            <person name="Spanner R.E."/>
            <person name="Bolton M.D."/>
        </authorList>
    </citation>
    <scope>NUCLEOTIDE SEQUENCE [LARGE SCALE GENOMIC DNA]</scope>
    <source>
        <strain evidence="8">Cb09-40</strain>
    </source>
</reference>
<dbReference type="InterPro" id="IPR038770">
    <property type="entry name" value="Na+/solute_symporter_sf"/>
</dbReference>
<feature type="transmembrane region" description="Helical" evidence="6">
    <location>
        <begin position="352"/>
        <end position="371"/>
    </location>
</feature>
<gene>
    <name evidence="8" type="ORF">RHO25_008351</name>
</gene>
<dbReference type="InterPro" id="IPR004712">
    <property type="entry name" value="Na+/H+_antiporter_fungi"/>
</dbReference>
<feature type="transmembrane region" description="Helical" evidence="6">
    <location>
        <begin position="20"/>
        <end position="40"/>
    </location>
</feature>